<evidence type="ECO:0000313" key="2">
    <source>
        <dbReference type="Proteomes" id="UP000007364"/>
    </source>
</evidence>
<dbReference type="RefSeq" id="WP_008992020.1">
    <property type="nucleotide sequence ID" value="NZ_AMSG01000015.1"/>
</dbReference>
<accession>K2PQL3</accession>
<organism evidence="1 2">
    <name type="scientific">Galbibacter marinus</name>
    <dbReference type="NCBI Taxonomy" id="555500"/>
    <lineage>
        <taxon>Bacteria</taxon>
        <taxon>Pseudomonadati</taxon>
        <taxon>Bacteroidota</taxon>
        <taxon>Flavobacteriia</taxon>
        <taxon>Flavobacteriales</taxon>
        <taxon>Flavobacteriaceae</taxon>
        <taxon>Galbibacter</taxon>
    </lineage>
</organism>
<feature type="non-terminal residue" evidence="1">
    <location>
        <position position="1"/>
    </location>
</feature>
<evidence type="ECO:0000313" key="1">
    <source>
        <dbReference type="EMBL" id="EKF54810.1"/>
    </source>
</evidence>
<dbReference type="PATRIC" id="fig|555500.3.peg.2248"/>
<dbReference type="InterPro" id="IPR022385">
    <property type="entry name" value="Rhs_assc_core"/>
</dbReference>
<reference evidence="1 2" key="1">
    <citation type="journal article" date="2012" name="J. Bacteriol.">
        <title>Genome Sequence of Galbibacter marinum Type Strain ck-I2-15.</title>
        <authorList>
            <person name="Lai Q."/>
            <person name="Li C."/>
            <person name="Shao Z."/>
        </authorList>
    </citation>
    <scope>NUCLEOTIDE SEQUENCE [LARGE SCALE GENOMIC DNA]</scope>
    <source>
        <strain evidence="2">ck-I2-15</strain>
    </source>
</reference>
<dbReference type="STRING" id="555500.I215_10900"/>
<proteinExistence type="predicted"/>
<dbReference type="PANTHER" id="PTHR32305">
    <property type="match status" value="1"/>
</dbReference>
<protein>
    <submittedName>
        <fullName evidence="1">RHS repeat-associated core domain-containing protein</fullName>
    </submittedName>
</protein>
<sequence>AQRWKYNGKEYDESLDINTYDFGARNYNPAIGRWMNIDPMADLMKRVTPYNYTFNNPIKFIDPNGMAPIDPPGSGTDNDPFQLEPITVSANSKSGSRGWSSESLTAFSGSLDQYKRQYEFTGDYENVKEQYSNKYGNSYESPKYNSMEGVDFNSFKANWNMGYLGWEDGSIGVFLMDVTTYSIGGTLLSTTLLPYAISGGGLQSALGKSTISGIVQYSINDQVNVVAAFSDGFLMPGIGDALGAGFEVNIDTQLNIGTTSILGSKSGSSVLWEAGVGTIFGVKMEGLNNVINKSEASNFAKGVGKGMFETGTKATSYGILSRQ</sequence>
<keyword evidence="2" id="KW-1185">Reference proteome</keyword>
<dbReference type="Gene3D" id="2.180.10.10">
    <property type="entry name" value="RHS repeat-associated core"/>
    <property type="match status" value="1"/>
</dbReference>
<dbReference type="NCBIfam" id="TIGR03696">
    <property type="entry name" value="Rhs_assc_core"/>
    <property type="match status" value="1"/>
</dbReference>
<dbReference type="Proteomes" id="UP000007364">
    <property type="component" value="Unassembled WGS sequence"/>
</dbReference>
<dbReference type="PANTHER" id="PTHR32305:SF15">
    <property type="entry name" value="PROTEIN RHSA-RELATED"/>
    <property type="match status" value="1"/>
</dbReference>
<name>K2PQL3_9FLAO</name>
<dbReference type="EMBL" id="AMSG01000015">
    <property type="protein sequence ID" value="EKF54810.1"/>
    <property type="molecule type" value="Genomic_DNA"/>
</dbReference>
<gene>
    <name evidence="1" type="ORF">I215_10900</name>
</gene>
<dbReference type="AlphaFoldDB" id="K2PQL3"/>
<comment type="caution">
    <text evidence="1">The sequence shown here is derived from an EMBL/GenBank/DDBJ whole genome shotgun (WGS) entry which is preliminary data.</text>
</comment>
<dbReference type="eggNOG" id="COG3209">
    <property type="taxonomic scope" value="Bacteria"/>
</dbReference>
<dbReference type="InterPro" id="IPR050708">
    <property type="entry name" value="T6SS_VgrG/RHS"/>
</dbReference>